<evidence type="ECO:0000256" key="6">
    <source>
        <dbReference type="ARBA" id="ARBA00047334"/>
    </source>
</evidence>
<feature type="binding site" evidence="9">
    <location>
        <position position="65"/>
    </location>
    <ligand>
        <name>4-amino-2-methyl-5-(diphosphooxymethyl)pyrimidine</name>
        <dbReference type="ChEBI" id="CHEBI:57841"/>
    </ligand>
</feature>
<reference evidence="11 12" key="1">
    <citation type="submission" date="2019-03" db="EMBL/GenBank/DDBJ databases">
        <title>This is whole genome sequence of Paenibacillus sp MS74 strain.</title>
        <authorList>
            <person name="Trinh H.N."/>
        </authorList>
    </citation>
    <scope>NUCLEOTIDE SEQUENCE [LARGE SCALE GENOMIC DNA]</scope>
    <source>
        <strain evidence="11 12">MS74</strain>
    </source>
</reference>
<feature type="binding site" evidence="9">
    <location>
        <position position="160"/>
    </location>
    <ligand>
        <name>2-[(2R,5Z)-2-carboxy-4-methylthiazol-5(2H)-ylidene]ethyl phosphate</name>
        <dbReference type="ChEBI" id="CHEBI:62899"/>
    </ligand>
</feature>
<accession>A0A4R5KLR8</accession>
<keyword evidence="3 9" id="KW-0479">Metal-binding</keyword>
<dbReference type="Gene3D" id="3.20.20.70">
    <property type="entry name" value="Aldolase class I"/>
    <property type="match status" value="1"/>
</dbReference>
<comment type="pathway">
    <text evidence="1 9">Cofactor biosynthesis; thiamine diphosphate biosynthesis; thiamine phosphate from 4-amino-2-methyl-5-diphosphomethylpyrimidine and 4-methyl-5-(2-phosphoethyl)-thiazole: step 1/1.</text>
</comment>
<evidence type="ECO:0000256" key="8">
    <source>
        <dbReference type="ARBA" id="ARBA00047883"/>
    </source>
</evidence>
<evidence type="ECO:0000256" key="4">
    <source>
        <dbReference type="ARBA" id="ARBA00022842"/>
    </source>
</evidence>
<dbReference type="InterPro" id="IPR022998">
    <property type="entry name" value="ThiamineP_synth_TenI"/>
</dbReference>
<dbReference type="OrthoDB" id="9815348at2"/>
<dbReference type="PANTHER" id="PTHR20857:SF22">
    <property type="entry name" value="THIAZOLE TAUTOMERASE"/>
    <property type="match status" value="1"/>
</dbReference>
<dbReference type="EC" id="2.5.1.3" evidence="9"/>
<keyword evidence="12" id="KW-1185">Reference proteome</keyword>
<dbReference type="SUPFAM" id="SSF51391">
    <property type="entry name" value="Thiamin phosphate synthase"/>
    <property type="match status" value="1"/>
</dbReference>
<evidence type="ECO:0000256" key="5">
    <source>
        <dbReference type="ARBA" id="ARBA00022977"/>
    </source>
</evidence>
<dbReference type="EMBL" id="SMRT01000009">
    <property type="protein sequence ID" value="TDF95788.1"/>
    <property type="molecule type" value="Genomic_DNA"/>
</dbReference>
<evidence type="ECO:0000256" key="1">
    <source>
        <dbReference type="ARBA" id="ARBA00005165"/>
    </source>
</evidence>
<dbReference type="GO" id="GO:0000287">
    <property type="term" value="F:magnesium ion binding"/>
    <property type="evidence" value="ECO:0007669"/>
    <property type="project" value="UniProtKB-UniRule"/>
</dbReference>
<dbReference type="UniPathway" id="UPA00060">
    <property type="reaction ID" value="UER00141"/>
</dbReference>
<comment type="similarity">
    <text evidence="9">Belongs to the thiamine-phosphate synthase family.</text>
</comment>
<sequence length="209" mass="22101">MKRHELHVITTGRQQLAEIEAIARQCPAGLIDAVHLREKQRGAKELAAWYDALKPLFAGADIYINDRLDTALAVSAPGVQLAYGSLSVKQSRRILPAAIRIGCSVHSAAEAVEAANDGADYVVYGHIFDSGSKPGLPPRGIRALAEVVEACPVPVIAIGGIEPDNVGEVLATGCAGIAVLSGILLAPEPTRQLVRFREALERSARMPGT</sequence>
<evidence type="ECO:0000256" key="2">
    <source>
        <dbReference type="ARBA" id="ARBA00022679"/>
    </source>
</evidence>
<comment type="catalytic activity">
    <reaction evidence="7 9">
        <text>2-(2-carboxy-4-methylthiazol-5-yl)ethyl phosphate + 4-amino-2-methyl-5-(diphosphooxymethyl)pyrimidine + 2 H(+) = thiamine phosphate + CO2 + diphosphate</text>
        <dbReference type="Rhea" id="RHEA:47848"/>
        <dbReference type="ChEBI" id="CHEBI:15378"/>
        <dbReference type="ChEBI" id="CHEBI:16526"/>
        <dbReference type="ChEBI" id="CHEBI:33019"/>
        <dbReference type="ChEBI" id="CHEBI:37575"/>
        <dbReference type="ChEBI" id="CHEBI:57841"/>
        <dbReference type="ChEBI" id="CHEBI:62890"/>
        <dbReference type="EC" id="2.5.1.3"/>
    </reaction>
</comment>
<comment type="catalytic activity">
    <reaction evidence="8 9">
        <text>2-[(2R,5Z)-2-carboxy-4-methylthiazol-5(2H)-ylidene]ethyl phosphate + 4-amino-2-methyl-5-(diphosphooxymethyl)pyrimidine + 2 H(+) = thiamine phosphate + CO2 + diphosphate</text>
        <dbReference type="Rhea" id="RHEA:47844"/>
        <dbReference type="ChEBI" id="CHEBI:15378"/>
        <dbReference type="ChEBI" id="CHEBI:16526"/>
        <dbReference type="ChEBI" id="CHEBI:33019"/>
        <dbReference type="ChEBI" id="CHEBI:37575"/>
        <dbReference type="ChEBI" id="CHEBI:57841"/>
        <dbReference type="ChEBI" id="CHEBI:62899"/>
        <dbReference type="EC" id="2.5.1.3"/>
    </reaction>
</comment>
<comment type="caution">
    <text evidence="11">The sequence shown here is derived from an EMBL/GenBank/DDBJ whole genome shotgun (WGS) entry which is preliminary data.</text>
</comment>
<feature type="binding site" evidence="9">
    <location>
        <begin position="130"/>
        <end position="132"/>
    </location>
    <ligand>
        <name>2-[(2R,5Z)-2-carboxy-4-methylthiazol-5(2H)-ylidene]ethyl phosphate</name>
        <dbReference type="ChEBI" id="CHEBI:62899"/>
    </ligand>
</feature>
<feature type="binding site" evidence="9">
    <location>
        <position position="104"/>
    </location>
    <ligand>
        <name>4-amino-2-methyl-5-(diphosphooxymethyl)pyrimidine</name>
        <dbReference type="ChEBI" id="CHEBI:57841"/>
    </ligand>
</feature>
<dbReference type="InterPro" id="IPR036206">
    <property type="entry name" value="ThiamineP_synth_sf"/>
</dbReference>
<organism evidence="11 12">
    <name type="scientific">Paenibacillus piri</name>
    <dbReference type="NCBI Taxonomy" id="2547395"/>
    <lineage>
        <taxon>Bacteria</taxon>
        <taxon>Bacillati</taxon>
        <taxon>Bacillota</taxon>
        <taxon>Bacilli</taxon>
        <taxon>Bacillales</taxon>
        <taxon>Paenibacillaceae</taxon>
        <taxon>Paenibacillus</taxon>
    </lineage>
</organism>
<dbReference type="GO" id="GO:0009228">
    <property type="term" value="P:thiamine biosynthetic process"/>
    <property type="evidence" value="ECO:0007669"/>
    <property type="project" value="UniProtKB-KW"/>
</dbReference>
<keyword evidence="4 9" id="KW-0460">Magnesium</keyword>
<dbReference type="Pfam" id="PF02581">
    <property type="entry name" value="TMP-TENI"/>
    <property type="match status" value="1"/>
</dbReference>
<gene>
    <name evidence="9" type="primary">thiE</name>
    <name evidence="11" type="ORF">E1757_18805</name>
</gene>
<dbReference type="InterPro" id="IPR013785">
    <property type="entry name" value="Aldolase_TIM"/>
</dbReference>
<dbReference type="Proteomes" id="UP000295636">
    <property type="component" value="Unassembled WGS sequence"/>
</dbReference>
<feature type="domain" description="Thiamine phosphate synthase/TenI" evidence="10">
    <location>
        <begin position="7"/>
        <end position="183"/>
    </location>
</feature>
<keyword evidence="2 9" id="KW-0808">Transferase</keyword>
<dbReference type="GO" id="GO:0009229">
    <property type="term" value="P:thiamine diphosphate biosynthetic process"/>
    <property type="evidence" value="ECO:0007669"/>
    <property type="project" value="UniProtKB-UniRule"/>
</dbReference>
<proteinExistence type="inferred from homology"/>
<dbReference type="GO" id="GO:0004789">
    <property type="term" value="F:thiamine-phosphate diphosphorylase activity"/>
    <property type="evidence" value="ECO:0007669"/>
    <property type="project" value="UniProtKB-UniRule"/>
</dbReference>
<dbReference type="AlphaFoldDB" id="A0A4R5KLR8"/>
<evidence type="ECO:0000256" key="3">
    <source>
        <dbReference type="ARBA" id="ARBA00022723"/>
    </source>
</evidence>
<protein>
    <recommendedName>
        <fullName evidence="9">Thiamine-phosphate synthase</fullName>
        <shortName evidence="9">TP synthase</shortName>
        <shortName evidence="9">TPS</shortName>
        <ecNumber evidence="9">2.5.1.3</ecNumber>
    </recommendedName>
    <alternativeName>
        <fullName evidence="9">Thiamine-phosphate pyrophosphorylase</fullName>
        <shortName evidence="9">TMP pyrophosphorylase</shortName>
        <shortName evidence="9">TMP-PPase</shortName>
    </alternativeName>
</protein>
<comment type="cofactor">
    <cofactor evidence="9">
        <name>Mg(2+)</name>
        <dbReference type="ChEBI" id="CHEBI:18420"/>
    </cofactor>
    <text evidence="9">Binds 1 Mg(2+) ion per subunit.</text>
</comment>
<name>A0A4R5KLR8_9BACL</name>
<evidence type="ECO:0000259" key="10">
    <source>
        <dbReference type="Pfam" id="PF02581"/>
    </source>
</evidence>
<dbReference type="HAMAP" id="MF_00097">
    <property type="entry name" value="TMP_synthase"/>
    <property type="match status" value="1"/>
</dbReference>
<comment type="function">
    <text evidence="9">Condenses 4-methyl-5-(beta-hydroxyethyl)thiazole monophosphate (THZ-P) and 2-methyl-4-amino-5-hydroxymethyl pyrimidine pyrophosphate (HMP-PP) to form thiamine monophosphate (TMP).</text>
</comment>
<evidence type="ECO:0000256" key="9">
    <source>
        <dbReference type="HAMAP-Rule" id="MF_00097"/>
    </source>
</evidence>
<dbReference type="GO" id="GO:0005737">
    <property type="term" value="C:cytoplasm"/>
    <property type="evidence" value="ECO:0007669"/>
    <property type="project" value="TreeGrafter"/>
</dbReference>
<evidence type="ECO:0000313" key="11">
    <source>
        <dbReference type="EMBL" id="TDF95788.1"/>
    </source>
</evidence>
<feature type="binding site" evidence="9">
    <location>
        <begin position="180"/>
        <end position="181"/>
    </location>
    <ligand>
        <name>2-[(2R,5Z)-2-carboxy-4-methylthiazol-5(2H)-ylidene]ethyl phosphate</name>
        <dbReference type="ChEBI" id="CHEBI:62899"/>
    </ligand>
</feature>
<feature type="binding site" evidence="9">
    <location>
        <position position="66"/>
    </location>
    <ligand>
        <name>Mg(2+)</name>
        <dbReference type="ChEBI" id="CHEBI:18420"/>
    </ligand>
</feature>
<dbReference type="CDD" id="cd00564">
    <property type="entry name" value="TMP_TenI"/>
    <property type="match status" value="1"/>
</dbReference>
<keyword evidence="5 9" id="KW-0784">Thiamine biosynthesis</keyword>
<comment type="catalytic activity">
    <reaction evidence="6 9">
        <text>4-methyl-5-(2-phosphooxyethyl)-thiazole + 4-amino-2-methyl-5-(diphosphooxymethyl)pyrimidine + H(+) = thiamine phosphate + diphosphate</text>
        <dbReference type="Rhea" id="RHEA:22328"/>
        <dbReference type="ChEBI" id="CHEBI:15378"/>
        <dbReference type="ChEBI" id="CHEBI:33019"/>
        <dbReference type="ChEBI" id="CHEBI:37575"/>
        <dbReference type="ChEBI" id="CHEBI:57841"/>
        <dbReference type="ChEBI" id="CHEBI:58296"/>
        <dbReference type="EC" id="2.5.1.3"/>
    </reaction>
</comment>
<feature type="binding site" evidence="9">
    <location>
        <position position="133"/>
    </location>
    <ligand>
        <name>4-amino-2-methyl-5-(diphosphooxymethyl)pyrimidine</name>
        <dbReference type="ChEBI" id="CHEBI:57841"/>
    </ligand>
</feature>
<dbReference type="PANTHER" id="PTHR20857">
    <property type="entry name" value="THIAMINE-PHOSPHATE PYROPHOSPHORYLASE"/>
    <property type="match status" value="1"/>
</dbReference>
<evidence type="ECO:0000313" key="12">
    <source>
        <dbReference type="Proteomes" id="UP000295636"/>
    </source>
</evidence>
<comment type="caution">
    <text evidence="9">Lacks conserved residue(s) required for the propagation of feature annotation.</text>
</comment>
<dbReference type="InterPro" id="IPR034291">
    <property type="entry name" value="TMP_synthase"/>
</dbReference>
<dbReference type="RefSeq" id="WP_133230908.1">
    <property type="nucleotide sequence ID" value="NZ_SMRT01000009.1"/>
</dbReference>
<evidence type="ECO:0000256" key="7">
    <source>
        <dbReference type="ARBA" id="ARBA00047851"/>
    </source>
</evidence>